<reference evidence="2 3" key="1">
    <citation type="journal article" date="2014" name="PLoS ONE">
        <title>De novo Genome Assembly of the Fungal Plant Pathogen Pyrenophora semeniperda.</title>
        <authorList>
            <person name="Soliai M.M."/>
            <person name="Meyer S.E."/>
            <person name="Udall J.A."/>
            <person name="Elzinga D.E."/>
            <person name="Hermansen R.A."/>
            <person name="Bodily P.M."/>
            <person name="Hart A.A."/>
            <person name="Coleman C.E."/>
        </authorList>
    </citation>
    <scope>NUCLEOTIDE SEQUENCE [LARGE SCALE GENOMIC DNA]</scope>
    <source>
        <strain evidence="2 3">CCB06</strain>
        <tissue evidence="2">Mycelium</tissue>
    </source>
</reference>
<evidence type="ECO:0000313" key="3">
    <source>
        <dbReference type="Proteomes" id="UP000265663"/>
    </source>
</evidence>
<evidence type="ECO:0000256" key="1">
    <source>
        <dbReference type="SAM" id="MobiDB-lite"/>
    </source>
</evidence>
<feature type="region of interest" description="Disordered" evidence="1">
    <location>
        <begin position="63"/>
        <end position="106"/>
    </location>
</feature>
<keyword evidence="3" id="KW-1185">Reference proteome</keyword>
<protein>
    <submittedName>
        <fullName evidence="2">Uncharacterized protein</fullName>
    </submittedName>
</protein>
<name>A0A3M7M2I5_9PLEO</name>
<organism evidence="2 3">
    <name type="scientific">Pyrenophora seminiperda CCB06</name>
    <dbReference type="NCBI Taxonomy" id="1302712"/>
    <lineage>
        <taxon>Eukaryota</taxon>
        <taxon>Fungi</taxon>
        <taxon>Dikarya</taxon>
        <taxon>Ascomycota</taxon>
        <taxon>Pezizomycotina</taxon>
        <taxon>Dothideomycetes</taxon>
        <taxon>Pleosporomycetidae</taxon>
        <taxon>Pleosporales</taxon>
        <taxon>Pleosporineae</taxon>
        <taxon>Pleosporaceae</taxon>
        <taxon>Pyrenophora</taxon>
    </lineage>
</organism>
<sequence length="106" mass="11887">MALLAPGYTAATTLYTYPNTRNLLMQNPSHKHDKQPLSLSLPYSLFRSPSLYLQITRYTSDGSMGGESHCRHTIPGGGRAVQGSMAKGRMKERRFLQGNAEQQEKW</sequence>
<evidence type="ECO:0000313" key="2">
    <source>
        <dbReference type="EMBL" id="RMZ68725.1"/>
    </source>
</evidence>
<dbReference type="EMBL" id="KE747817">
    <property type="protein sequence ID" value="RMZ68725.1"/>
    <property type="molecule type" value="Genomic_DNA"/>
</dbReference>
<accession>A0A3M7M2I5</accession>
<dbReference type="Proteomes" id="UP000265663">
    <property type="component" value="Unassembled WGS sequence"/>
</dbReference>
<dbReference type="AlphaFoldDB" id="A0A3M7M2I5"/>
<gene>
    <name evidence="2" type="ORF">GMOD_00002542</name>
</gene>
<proteinExistence type="predicted"/>